<dbReference type="EMBL" id="GGEC01069525">
    <property type="protein sequence ID" value="MBX50009.1"/>
    <property type="molecule type" value="Transcribed_RNA"/>
</dbReference>
<reference evidence="1" key="1">
    <citation type="submission" date="2018-02" db="EMBL/GenBank/DDBJ databases">
        <title>Rhizophora mucronata_Transcriptome.</title>
        <authorList>
            <person name="Meera S.P."/>
            <person name="Sreeshan A."/>
            <person name="Augustine A."/>
        </authorList>
    </citation>
    <scope>NUCLEOTIDE SEQUENCE</scope>
    <source>
        <tissue evidence="1">Leaf</tissue>
    </source>
</reference>
<protein>
    <submittedName>
        <fullName evidence="1">Uncharacterized protein</fullName>
    </submittedName>
</protein>
<dbReference type="AlphaFoldDB" id="A0A2P2P5Q8"/>
<sequence>MVFMSLQLIQIYLTFMELAASSI</sequence>
<evidence type="ECO:0000313" key="1">
    <source>
        <dbReference type="EMBL" id="MBX50009.1"/>
    </source>
</evidence>
<accession>A0A2P2P5Q8</accession>
<proteinExistence type="predicted"/>
<name>A0A2P2P5Q8_RHIMU</name>
<organism evidence="1">
    <name type="scientific">Rhizophora mucronata</name>
    <name type="common">Asiatic mangrove</name>
    <dbReference type="NCBI Taxonomy" id="61149"/>
    <lineage>
        <taxon>Eukaryota</taxon>
        <taxon>Viridiplantae</taxon>
        <taxon>Streptophyta</taxon>
        <taxon>Embryophyta</taxon>
        <taxon>Tracheophyta</taxon>
        <taxon>Spermatophyta</taxon>
        <taxon>Magnoliopsida</taxon>
        <taxon>eudicotyledons</taxon>
        <taxon>Gunneridae</taxon>
        <taxon>Pentapetalae</taxon>
        <taxon>rosids</taxon>
        <taxon>fabids</taxon>
        <taxon>Malpighiales</taxon>
        <taxon>Rhizophoraceae</taxon>
        <taxon>Rhizophora</taxon>
    </lineage>
</organism>